<dbReference type="InterPro" id="IPR017850">
    <property type="entry name" value="Alkaline_phosphatase_core_sf"/>
</dbReference>
<evidence type="ECO:0000256" key="4">
    <source>
        <dbReference type="ARBA" id="ARBA00022837"/>
    </source>
</evidence>
<evidence type="ECO:0000256" key="5">
    <source>
        <dbReference type="SAM" id="SignalP"/>
    </source>
</evidence>
<feature type="chain" id="PRO_5027782249" evidence="5">
    <location>
        <begin position="19"/>
        <end position="438"/>
    </location>
</feature>
<dbReference type="AlphaFoldDB" id="A0A7C4QWE6"/>
<dbReference type="Pfam" id="PF00884">
    <property type="entry name" value="Sulfatase"/>
    <property type="match status" value="1"/>
</dbReference>
<protein>
    <submittedName>
        <fullName evidence="7">Arylsulfatase</fullName>
    </submittedName>
</protein>
<evidence type="ECO:0000313" key="7">
    <source>
        <dbReference type="EMBL" id="HGT40070.1"/>
    </source>
</evidence>
<feature type="signal peptide" evidence="5">
    <location>
        <begin position="1"/>
        <end position="18"/>
    </location>
</feature>
<reference evidence="7" key="1">
    <citation type="journal article" date="2020" name="mSystems">
        <title>Genome- and Community-Level Interaction Insights into Carbon Utilization and Element Cycling Functions of Hydrothermarchaeota in Hydrothermal Sediment.</title>
        <authorList>
            <person name="Zhou Z."/>
            <person name="Liu Y."/>
            <person name="Xu W."/>
            <person name="Pan J."/>
            <person name="Luo Z.H."/>
            <person name="Li M."/>
        </authorList>
    </citation>
    <scope>NUCLEOTIDE SEQUENCE [LARGE SCALE GENOMIC DNA]</scope>
    <source>
        <strain evidence="7">SpSt-508</strain>
    </source>
</reference>
<organism evidence="7">
    <name type="scientific">Schlesneria paludicola</name>
    <dbReference type="NCBI Taxonomy" id="360056"/>
    <lineage>
        <taxon>Bacteria</taxon>
        <taxon>Pseudomonadati</taxon>
        <taxon>Planctomycetota</taxon>
        <taxon>Planctomycetia</taxon>
        <taxon>Planctomycetales</taxon>
        <taxon>Planctomycetaceae</taxon>
        <taxon>Schlesneria</taxon>
    </lineage>
</organism>
<keyword evidence="5" id="KW-0732">Signal</keyword>
<name>A0A7C4QWE6_9PLAN</name>
<dbReference type="InterPro" id="IPR024607">
    <property type="entry name" value="Sulfatase_CS"/>
</dbReference>
<accession>A0A7C4QWE6</accession>
<dbReference type="PROSITE" id="PS00523">
    <property type="entry name" value="SULFATASE_1"/>
    <property type="match status" value="1"/>
</dbReference>
<proteinExistence type="inferred from homology"/>
<feature type="domain" description="Sulfatase N-terminal" evidence="6">
    <location>
        <begin position="25"/>
        <end position="325"/>
    </location>
</feature>
<dbReference type="EMBL" id="DSVQ01000016">
    <property type="protein sequence ID" value="HGT40070.1"/>
    <property type="molecule type" value="Genomic_DNA"/>
</dbReference>
<evidence type="ECO:0000256" key="1">
    <source>
        <dbReference type="ARBA" id="ARBA00008779"/>
    </source>
</evidence>
<evidence type="ECO:0000259" key="6">
    <source>
        <dbReference type="Pfam" id="PF00884"/>
    </source>
</evidence>
<dbReference type="SUPFAM" id="SSF53649">
    <property type="entry name" value="Alkaline phosphatase-like"/>
    <property type="match status" value="1"/>
</dbReference>
<evidence type="ECO:0000256" key="2">
    <source>
        <dbReference type="ARBA" id="ARBA00022723"/>
    </source>
</evidence>
<keyword evidence="4" id="KW-0106">Calcium</keyword>
<dbReference type="CDD" id="cd16151">
    <property type="entry name" value="sulfatase_like"/>
    <property type="match status" value="1"/>
</dbReference>
<dbReference type="InterPro" id="IPR050738">
    <property type="entry name" value="Sulfatase"/>
</dbReference>
<dbReference type="PANTHER" id="PTHR42693:SF53">
    <property type="entry name" value="ENDO-4-O-SULFATASE"/>
    <property type="match status" value="1"/>
</dbReference>
<sequence>MRPLAVLLFSIMPALGWATEMTRKPNIILIMADDFGFECVSANGGQSYQTPNLDKLAASGMRFEHCHVQPLCTPTRVELMTGKSNIRNYFRFGTLLKSEITFGNILSQAGYATAICGKWQLGTEQDLPQHFGFAESYLWQHTRRPPRYANPGLEHNGRSIDFHKGEYGPLLVNDFALDFVTRHKDRPFFLYYPMILTHAPYQPTPDSPNWDPNAVGEQVNQNPKHFADMVAYMDKLVGRLVDKLDELTIRDHTLILFLGDNGTGRTITSRFRNQNYPGGKGTTTARGTHVPLIASWPSRITRPGVNEDLIASVDILPTLCEAAGVAVPEGIDGQSFLPQLLGDRGKPREWIYFWYSPRQKADLTVSEFAFDRHYKLYRDGAFFDLVADPYEQNPLKPDEQRGDAIQAVEKLQKVLDLFQNARPGKLDSDFERLMRKKN</sequence>
<dbReference type="InterPro" id="IPR000917">
    <property type="entry name" value="Sulfatase_N"/>
</dbReference>
<dbReference type="PANTHER" id="PTHR42693">
    <property type="entry name" value="ARYLSULFATASE FAMILY MEMBER"/>
    <property type="match status" value="1"/>
</dbReference>
<comment type="similarity">
    <text evidence="1">Belongs to the sulfatase family.</text>
</comment>
<dbReference type="GO" id="GO:0046872">
    <property type="term" value="F:metal ion binding"/>
    <property type="evidence" value="ECO:0007669"/>
    <property type="project" value="UniProtKB-KW"/>
</dbReference>
<dbReference type="Gene3D" id="3.40.720.10">
    <property type="entry name" value="Alkaline Phosphatase, subunit A"/>
    <property type="match status" value="1"/>
</dbReference>
<evidence type="ECO:0000256" key="3">
    <source>
        <dbReference type="ARBA" id="ARBA00022801"/>
    </source>
</evidence>
<gene>
    <name evidence="7" type="ORF">ENS64_12535</name>
</gene>
<dbReference type="GO" id="GO:0004065">
    <property type="term" value="F:arylsulfatase activity"/>
    <property type="evidence" value="ECO:0007669"/>
    <property type="project" value="TreeGrafter"/>
</dbReference>
<keyword evidence="2" id="KW-0479">Metal-binding</keyword>
<comment type="caution">
    <text evidence="7">The sequence shown here is derived from an EMBL/GenBank/DDBJ whole genome shotgun (WGS) entry which is preliminary data.</text>
</comment>
<keyword evidence="3" id="KW-0378">Hydrolase</keyword>